<feature type="chain" id="PRO_5001641978" description="CREG-like beta-barrel domain-containing protein" evidence="1">
    <location>
        <begin position="20"/>
        <end position="206"/>
    </location>
</feature>
<dbReference type="Proteomes" id="UP000027195">
    <property type="component" value="Unassembled WGS sequence"/>
</dbReference>
<evidence type="ECO:0000313" key="4">
    <source>
        <dbReference type="Proteomes" id="UP000027195"/>
    </source>
</evidence>
<dbReference type="EMBL" id="KL198016">
    <property type="protein sequence ID" value="KDQ21437.1"/>
    <property type="molecule type" value="Genomic_DNA"/>
</dbReference>
<gene>
    <name evidence="3" type="ORF">BOTBODRAFT_150266</name>
</gene>
<dbReference type="AlphaFoldDB" id="A0A067NBE4"/>
<dbReference type="InterPro" id="IPR012349">
    <property type="entry name" value="Split_barrel_FMN-bd"/>
</dbReference>
<keyword evidence="1" id="KW-0732">Signal</keyword>
<feature type="domain" description="CREG-like beta-barrel" evidence="2">
    <location>
        <begin position="22"/>
        <end position="185"/>
    </location>
</feature>
<name>A0A067NBE4_BOTB1</name>
<organism evidence="3 4">
    <name type="scientific">Botryobasidium botryosum (strain FD-172 SS1)</name>
    <dbReference type="NCBI Taxonomy" id="930990"/>
    <lineage>
        <taxon>Eukaryota</taxon>
        <taxon>Fungi</taxon>
        <taxon>Dikarya</taxon>
        <taxon>Basidiomycota</taxon>
        <taxon>Agaricomycotina</taxon>
        <taxon>Agaricomycetes</taxon>
        <taxon>Cantharellales</taxon>
        <taxon>Botryobasidiaceae</taxon>
        <taxon>Botryobasidium</taxon>
    </lineage>
</organism>
<evidence type="ECO:0000256" key="1">
    <source>
        <dbReference type="SAM" id="SignalP"/>
    </source>
</evidence>
<feature type="signal peptide" evidence="1">
    <location>
        <begin position="1"/>
        <end position="19"/>
    </location>
</feature>
<dbReference type="Gene3D" id="2.30.110.10">
    <property type="entry name" value="Electron Transport, Fmn-binding Protein, Chain A"/>
    <property type="match status" value="1"/>
</dbReference>
<dbReference type="OrthoDB" id="2138282at2759"/>
<keyword evidence="4" id="KW-1185">Reference proteome</keyword>
<reference evidence="4" key="1">
    <citation type="journal article" date="2014" name="Proc. Natl. Acad. Sci. U.S.A.">
        <title>Extensive sampling of basidiomycete genomes demonstrates inadequacy of the white-rot/brown-rot paradigm for wood decay fungi.</title>
        <authorList>
            <person name="Riley R."/>
            <person name="Salamov A.A."/>
            <person name="Brown D.W."/>
            <person name="Nagy L.G."/>
            <person name="Floudas D."/>
            <person name="Held B.W."/>
            <person name="Levasseur A."/>
            <person name="Lombard V."/>
            <person name="Morin E."/>
            <person name="Otillar R."/>
            <person name="Lindquist E.A."/>
            <person name="Sun H."/>
            <person name="LaButti K.M."/>
            <person name="Schmutz J."/>
            <person name="Jabbour D."/>
            <person name="Luo H."/>
            <person name="Baker S.E."/>
            <person name="Pisabarro A.G."/>
            <person name="Walton J.D."/>
            <person name="Blanchette R.A."/>
            <person name="Henrissat B."/>
            <person name="Martin F."/>
            <person name="Cullen D."/>
            <person name="Hibbett D.S."/>
            <person name="Grigoriev I.V."/>
        </authorList>
    </citation>
    <scope>NUCLEOTIDE SEQUENCE [LARGE SCALE GENOMIC DNA]</scope>
    <source>
        <strain evidence="4">FD-172 SS1</strain>
    </source>
</reference>
<protein>
    <recommendedName>
        <fullName evidence="2">CREG-like beta-barrel domain-containing protein</fullName>
    </recommendedName>
</protein>
<dbReference type="SUPFAM" id="SSF50475">
    <property type="entry name" value="FMN-binding split barrel"/>
    <property type="match status" value="1"/>
</dbReference>
<dbReference type="Pfam" id="PF13883">
    <property type="entry name" value="CREG_beta-barrel"/>
    <property type="match status" value="1"/>
</dbReference>
<dbReference type="PANTHER" id="PTHR37273">
    <property type="entry name" value="CHROMOSOME 8, WHOLE GENOME SHOTGUN SEQUENCE"/>
    <property type="match status" value="1"/>
</dbReference>
<sequence length="206" mass="22630">MLLIRLITSFLFFALAAFAEETLEDAARLARNLVGGSSMGTLATSYPSNHTSLAGQPFALMEYYAPCYANGSLAILFFYISLNSHNILGSPDHSATITVQAPPSKSPAASPRVALIGNVTLLDNDEDKELESCYLERHPDSKWWVPGGKGEFHGVTWARFDPHTVYYVGGFGRIHYIGYIPLSLYQASGGDPKPAKPLYFDQSRLY</sequence>
<dbReference type="InParanoid" id="A0A067NBE4"/>
<dbReference type="InterPro" id="IPR055343">
    <property type="entry name" value="CREG_beta-barrel"/>
</dbReference>
<evidence type="ECO:0000259" key="2">
    <source>
        <dbReference type="Pfam" id="PF13883"/>
    </source>
</evidence>
<dbReference type="STRING" id="930990.A0A067NBE4"/>
<evidence type="ECO:0000313" key="3">
    <source>
        <dbReference type="EMBL" id="KDQ21437.1"/>
    </source>
</evidence>
<proteinExistence type="predicted"/>
<accession>A0A067NBE4</accession>
<dbReference type="PANTHER" id="PTHR37273:SF1">
    <property type="entry name" value="ADL397C-AP"/>
    <property type="match status" value="1"/>
</dbReference>
<dbReference type="HOGENOM" id="CLU_056802_3_1_1"/>